<keyword evidence="2" id="KW-0678">Repressor</keyword>
<proteinExistence type="inferred from homology"/>
<dbReference type="InterPro" id="IPR036390">
    <property type="entry name" value="WH_DNA-bd_sf"/>
</dbReference>
<accession>A0A1G7IAB4</accession>
<keyword evidence="8" id="KW-0408">Iron</keyword>
<feature type="binding site" evidence="7">
    <location>
        <position position="98"/>
    </location>
    <ligand>
        <name>Zn(2+)</name>
        <dbReference type="ChEBI" id="CHEBI:29105"/>
    </ligand>
</feature>
<dbReference type="PANTHER" id="PTHR33202">
    <property type="entry name" value="ZINC UPTAKE REGULATION PROTEIN"/>
    <property type="match status" value="1"/>
</dbReference>
<evidence type="ECO:0000256" key="6">
    <source>
        <dbReference type="ARBA" id="ARBA00023163"/>
    </source>
</evidence>
<evidence type="ECO:0000256" key="7">
    <source>
        <dbReference type="PIRSR" id="PIRSR602481-1"/>
    </source>
</evidence>
<feature type="binding site" evidence="8">
    <location>
        <position position="89"/>
    </location>
    <ligand>
        <name>Fe cation</name>
        <dbReference type="ChEBI" id="CHEBI:24875"/>
    </ligand>
</feature>
<gene>
    <name evidence="9" type="ORF">SAMN05660235_00421</name>
</gene>
<dbReference type="InterPro" id="IPR036388">
    <property type="entry name" value="WH-like_DNA-bd_sf"/>
</dbReference>
<dbReference type="InterPro" id="IPR043135">
    <property type="entry name" value="Fur_C"/>
</dbReference>
<name>A0A1G7IAB4_9FIRM</name>
<comment type="cofactor">
    <cofactor evidence="7">
        <name>Zn(2+)</name>
        <dbReference type="ChEBI" id="CHEBI:29105"/>
    </cofactor>
    <text evidence="7">Binds 1 zinc ion per subunit.</text>
</comment>
<dbReference type="STRING" id="1123285.SAMN05660235_00421"/>
<evidence type="ECO:0000256" key="1">
    <source>
        <dbReference type="ARBA" id="ARBA00007957"/>
    </source>
</evidence>
<evidence type="ECO:0000313" key="10">
    <source>
        <dbReference type="Proteomes" id="UP000243333"/>
    </source>
</evidence>
<comment type="similarity">
    <text evidence="1">Belongs to the Fur family.</text>
</comment>
<keyword evidence="3 7" id="KW-0862">Zinc</keyword>
<dbReference type="GO" id="GO:0008270">
    <property type="term" value="F:zinc ion binding"/>
    <property type="evidence" value="ECO:0007669"/>
    <property type="project" value="TreeGrafter"/>
</dbReference>
<feature type="binding site" evidence="7">
    <location>
        <position position="95"/>
    </location>
    <ligand>
        <name>Zn(2+)</name>
        <dbReference type="ChEBI" id="CHEBI:29105"/>
    </ligand>
</feature>
<dbReference type="CDD" id="cd07153">
    <property type="entry name" value="Fur_like"/>
    <property type="match status" value="1"/>
</dbReference>
<dbReference type="GO" id="GO:1900376">
    <property type="term" value="P:regulation of secondary metabolite biosynthetic process"/>
    <property type="evidence" value="ECO:0007669"/>
    <property type="project" value="TreeGrafter"/>
</dbReference>
<dbReference type="SUPFAM" id="SSF46785">
    <property type="entry name" value="Winged helix' DNA-binding domain"/>
    <property type="match status" value="1"/>
</dbReference>
<dbReference type="GO" id="GO:0003700">
    <property type="term" value="F:DNA-binding transcription factor activity"/>
    <property type="evidence" value="ECO:0007669"/>
    <property type="project" value="InterPro"/>
</dbReference>
<dbReference type="AlphaFoldDB" id="A0A1G7IAB4"/>
<evidence type="ECO:0000313" key="9">
    <source>
        <dbReference type="EMBL" id="SDF09538.1"/>
    </source>
</evidence>
<keyword evidence="4" id="KW-0805">Transcription regulation</keyword>
<sequence>MLNDLVQQLKEKGYRITPQRRAILERILQTAENLTAAEIWREVRQRYPDVGLDTVYRNLNILVEMGLLIPIVGLGKNGTRYEVAPSSRHHHHITCIKCGEAACLDFCPIDPEFLIMLRHQGYELVRHNIELFGLCAQCRQG</sequence>
<dbReference type="PANTHER" id="PTHR33202:SF7">
    <property type="entry name" value="FERRIC UPTAKE REGULATION PROTEIN"/>
    <property type="match status" value="1"/>
</dbReference>
<evidence type="ECO:0000256" key="8">
    <source>
        <dbReference type="PIRSR" id="PIRSR602481-2"/>
    </source>
</evidence>
<dbReference type="OrthoDB" id="8659436at2"/>
<keyword evidence="5" id="KW-0238">DNA-binding</keyword>
<reference evidence="10" key="1">
    <citation type="submission" date="2016-10" db="EMBL/GenBank/DDBJ databases">
        <authorList>
            <person name="Varghese N."/>
            <person name="Submissions S."/>
        </authorList>
    </citation>
    <scope>NUCLEOTIDE SEQUENCE [LARGE SCALE GENOMIC DNA]</scope>
    <source>
        <strain evidence="10">DSM 23256</strain>
    </source>
</reference>
<keyword evidence="7" id="KW-0479">Metal-binding</keyword>
<keyword evidence="10" id="KW-1185">Reference proteome</keyword>
<dbReference type="GO" id="GO:0045892">
    <property type="term" value="P:negative regulation of DNA-templated transcription"/>
    <property type="evidence" value="ECO:0007669"/>
    <property type="project" value="TreeGrafter"/>
</dbReference>
<dbReference type="Gene3D" id="1.10.10.10">
    <property type="entry name" value="Winged helix-like DNA-binding domain superfamily/Winged helix DNA-binding domain"/>
    <property type="match status" value="1"/>
</dbReference>
<evidence type="ECO:0000256" key="2">
    <source>
        <dbReference type="ARBA" id="ARBA00022491"/>
    </source>
</evidence>
<dbReference type="InterPro" id="IPR002481">
    <property type="entry name" value="FUR"/>
</dbReference>
<feature type="binding site" evidence="7">
    <location>
        <position position="138"/>
    </location>
    <ligand>
        <name>Zn(2+)</name>
        <dbReference type="ChEBI" id="CHEBI:29105"/>
    </ligand>
</feature>
<protein>
    <submittedName>
        <fullName evidence="9">Fur family transcriptional regulator, zinc uptake regulator</fullName>
    </submittedName>
</protein>
<evidence type="ECO:0000256" key="3">
    <source>
        <dbReference type="ARBA" id="ARBA00022833"/>
    </source>
</evidence>
<dbReference type="Pfam" id="PF01475">
    <property type="entry name" value="FUR"/>
    <property type="match status" value="1"/>
</dbReference>
<dbReference type="EMBL" id="FNBU01000002">
    <property type="protein sequence ID" value="SDF09538.1"/>
    <property type="molecule type" value="Genomic_DNA"/>
</dbReference>
<comment type="cofactor">
    <cofactor evidence="8">
        <name>Mn(2+)</name>
        <dbReference type="ChEBI" id="CHEBI:29035"/>
    </cofactor>
    <cofactor evidence="8">
        <name>Fe(2+)</name>
        <dbReference type="ChEBI" id="CHEBI:29033"/>
    </cofactor>
    <text evidence="8">Binds 1 Mn(2+) or Fe(2+) ion per subunit.</text>
</comment>
<evidence type="ECO:0000256" key="5">
    <source>
        <dbReference type="ARBA" id="ARBA00023125"/>
    </source>
</evidence>
<organism evidence="9 10">
    <name type="scientific">Sporolituus thermophilus DSM 23256</name>
    <dbReference type="NCBI Taxonomy" id="1123285"/>
    <lineage>
        <taxon>Bacteria</taxon>
        <taxon>Bacillati</taxon>
        <taxon>Bacillota</taxon>
        <taxon>Negativicutes</taxon>
        <taxon>Selenomonadales</taxon>
        <taxon>Sporomusaceae</taxon>
        <taxon>Sporolituus</taxon>
    </lineage>
</organism>
<dbReference type="GO" id="GO:0000976">
    <property type="term" value="F:transcription cis-regulatory region binding"/>
    <property type="evidence" value="ECO:0007669"/>
    <property type="project" value="TreeGrafter"/>
</dbReference>
<dbReference type="Proteomes" id="UP000243333">
    <property type="component" value="Unassembled WGS sequence"/>
</dbReference>
<keyword evidence="6" id="KW-0804">Transcription</keyword>
<feature type="binding site" evidence="8">
    <location>
        <position position="127"/>
    </location>
    <ligand>
        <name>Fe cation</name>
        <dbReference type="ChEBI" id="CHEBI:24875"/>
    </ligand>
</feature>
<feature type="binding site" evidence="7">
    <location>
        <position position="135"/>
    </location>
    <ligand>
        <name>Zn(2+)</name>
        <dbReference type="ChEBI" id="CHEBI:29105"/>
    </ligand>
</feature>
<dbReference type="Gene3D" id="3.30.1490.190">
    <property type="match status" value="1"/>
</dbReference>
<evidence type="ECO:0000256" key="4">
    <source>
        <dbReference type="ARBA" id="ARBA00023015"/>
    </source>
</evidence>
<dbReference type="RefSeq" id="WP_093687630.1">
    <property type="nucleotide sequence ID" value="NZ_FNBU01000002.1"/>
</dbReference>